<dbReference type="AlphaFoldDB" id="A0A699IX84"/>
<comment type="caution">
    <text evidence="1">The sequence shown here is derived from an EMBL/GenBank/DDBJ whole genome shotgun (WGS) entry which is preliminary data.</text>
</comment>
<name>A0A699IX84_TANCI</name>
<gene>
    <name evidence="1" type="ORF">Tci_564993</name>
</gene>
<sequence length="145" mass="16900">MVVEAHVIFELKHYLLGNCFSGEIPEELENITTLTYFTSHFKVVIKRLRWAHPQEYDEDDQMNLIGEDDEEGFSTHDINSTIINMVCITLFFQKDMEPDVTVVESPTKSHDSEDELYRWRQYKNHIGHVSLGSVMPSATINSDYR</sequence>
<proteinExistence type="predicted"/>
<feature type="non-terminal residue" evidence="1">
    <location>
        <position position="145"/>
    </location>
</feature>
<accession>A0A699IX84</accession>
<dbReference type="EMBL" id="BKCJ010343594">
    <property type="protein sequence ID" value="GEZ93020.1"/>
    <property type="molecule type" value="Genomic_DNA"/>
</dbReference>
<organism evidence="1">
    <name type="scientific">Tanacetum cinerariifolium</name>
    <name type="common">Dalmatian daisy</name>
    <name type="synonym">Chrysanthemum cinerariifolium</name>
    <dbReference type="NCBI Taxonomy" id="118510"/>
    <lineage>
        <taxon>Eukaryota</taxon>
        <taxon>Viridiplantae</taxon>
        <taxon>Streptophyta</taxon>
        <taxon>Embryophyta</taxon>
        <taxon>Tracheophyta</taxon>
        <taxon>Spermatophyta</taxon>
        <taxon>Magnoliopsida</taxon>
        <taxon>eudicotyledons</taxon>
        <taxon>Gunneridae</taxon>
        <taxon>Pentapetalae</taxon>
        <taxon>asterids</taxon>
        <taxon>campanulids</taxon>
        <taxon>Asterales</taxon>
        <taxon>Asteraceae</taxon>
        <taxon>Asteroideae</taxon>
        <taxon>Anthemideae</taxon>
        <taxon>Anthemidinae</taxon>
        <taxon>Tanacetum</taxon>
    </lineage>
</organism>
<reference evidence="1" key="1">
    <citation type="journal article" date="2019" name="Sci. Rep.">
        <title>Draft genome of Tanacetum cinerariifolium, the natural source of mosquito coil.</title>
        <authorList>
            <person name="Yamashiro T."/>
            <person name="Shiraishi A."/>
            <person name="Satake H."/>
            <person name="Nakayama K."/>
        </authorList>
    </citation>
    <scope>NUCLEOTIDE SEQUENCE</scope>
</reference>
<evidence type="ECO:0000313" key="1">
    <source>
        <dbReference type="EMBL" id="GEZ93020.1"/>
    </source>
</evidence>
<protein>
    <submittedName>
        <fullName evidence="1">Uncharacterized protein</fullName>
    </submittedName>
</protein>